<name>A0AAC8VLD1_PISSA</name>
<dbReference type="Gene3D" id="3.40.50.2300">
    <property type="match status" value="1"/>
</dbReference>
<dbReference type="SUPFAM" id="SSF56112">
    <property type="entry name" value="Protein kinase-like (PK-like)"/>
    <property type="match status" value="1"/>
</dbReference>
<reference evidence="1 2" key="1">
    <citation type="journal article" date="2014" name="Genome Announc.">
        <title>Comparative Genome Analysis of Two Isolates of the Fish Pathogen Piscirickettsia salmonis from Different Hosts Reveals Major Differences in Virulence-Associated Secretion Systems.</title>
        <authorList>
            <person name="Bohle H."/>
            <person name="Henriquez P."/>
            <person name="Grothusen H."/>
            <person name="Navas E."/>
            <person name="Sandoval A."/>
            <person name="Bustamante F."/>
            <person name="Bustos P."/>
            <person name="Mancilla M."/>
        </authorList>
    </citation>
    <scope>NUCLEOTIDE SEQUENCE [LARGE SCALE GENOMIC DNA]</scope>
    <source>
        <strain evidence="2">B1-32597</strain>
    </source>
</reference>
<dbReference type="InterPro" id="IPR011006">
    <property type="entry name" value="CheY-like_superfamily"/>
</dbReference>
<dbReference type="AlphaFoldDB" id="A0AAC8VLD1"/>
<dbReference type="Proteomes" id="UP000029558">
    <property type="component" value="Plasmid pPSB1-3"/>
</dbReference>
<accession>A0AAC8VLD1</accession>
<sequence length="491" mass="56167">MNILHVEDDIDWCKRTVHPALKAKGLVNIFHAESYAKSIVALGANQIDYVVLDLSIPHNDLTEASDITHGLNLAQHIRTNFPGMPILILTGQSTDEAVEKFEDDNDFTIFWDGVERPLFKVRKKRKLPDVIKLLEKSASDLDKIDGIELNLFDGLQLDCIQKRIIKLFCKDSHALAAKVYPLHAGLSSSRVVSVVLINNQDREFHFALAKIDTYQKVDVDCSNFRSHIQKLPVGSFPTLLNQYFAGCGETKGVFYQFANKYKSDYFTCLLASDGKALNILKIVKTFFRNWFQTSVIEQSTVGNIRRLLCSDDKLSKFDGFLSHLDIGGFEKKCLPVRFSTQHGDLHGKNILVSEDCIPIIIDYGDVKKAPSALDSVTLELSPFFHPSIRNINDVSLDIAENWFDDDVYFNLSMFPQSSAFLRQWGKENAFMNRDYVTVVYTYAIRQLTYKDSSRKRRYLGRYFAHPMMQNRRAKRDDYKPSAVRVTQRYVP</sequence>
<dbReference type="SUPFAM" id="SSF52172">
    <property type="entry name" value="CheY-like"/>
    <property type="match status" value="1"/>
</dbReference>
<dbReference type="EMBL" id="CP012511">
    <property type="protein sequence ID" value="ALB24668.1"/>
    <property type="molecule type" value="Genomic_DNA"/>
</dbReference>
<evidence type="ECO:0000313" key="1">
    <source>
        <dbReference type="EMBL" id="ALB24668.1"/>
    </source>
</evidence>
<geneLocation type="plasmid" evidence="1 2">
    <name>pPSB1-3</name>
</geneLocation>
<protein>
    <submittedName>
        <fullName evidence="1">Phosphotransferase enzyme family protein</fullName>
    </submittedName>
</protein>
<organism evidence="1 2">
    <name type="scientific">Piscirickettsia salmonis</name>
    <dbReference type="NCBI Taxonomy" id="1238"/>
    <lineage>
        <taxon>Bacteria</taxon>
        <taxon>Pseudomonadati</taxon>
        <taxon>Pseudomonadota</taxon>
        <taxon>Gammaproteobacteria</taxon>
        <taxon>Thiotrichales</taxon>
        <taxon>Piscirickettsiaceae</taxon>
        <taxon>Piscirickettsia</taxon>
    </lineage>
</organism>
<dbReference type="InterPro" id="IPR011009">
    <property type="entry name" value="Kinase-like_dom_sf"/>
</dbReference>
<proteinExistence type="predicted"/>
<keyword evidence="1" id="KW-0614">Plasmid</keyword>
<evidence type="ECO:0000313" key="2">
    <source>
        <dbReference type="Proteomes" id="UP000029558"/>
    </source>
</evidence>
<gene>
    <name evidence="1" type="ORF">KU39_3p206</name>
</gene>